<dbReference type="EMBL" id="JANDBD010000002">
    <property type="protein sequence ID" value="MCP9271933.1"/>
    <property type="molecule type" value="Genomic_DNA"/>
</dbReference>
<gene>
    <name evidence="2" type="ORF">NM203_07025</name>
</gene>
<protein>
    <recommendedName>
        <fullName evidence="4">UsfY protein</fullName>
    </recommendedName>
</protein>
<dbReference type="RefSeq" id="WP_255059051.1">
    <property type="nucleotide sequence ID" value="NZ_JANDBD010000002.1"/>
</dbReference>
<keyword evidence="1" id="KW-1133">Transmembrane helix</keyword>
<evidence type="ECO:0000313" key="3">
    <source>
        <dbReference type="Proteomes" id="UP001651690"/>
    </source>
</evidence>
<name>A0ABT1LYF6_9MYCO</name>
<reference evidence="2 3" key="1">
    <citation type="submission" date="2022-06" db="EMBL/GenBank/DDBJ databases">
        <title>Mycolicibacterium sp. CAU 1645 isolated from seawater.</title>
        <authorList>
            <person name="Kim W."/>
        </authorList>
    </citation>
    <scope>NUCLEOTIDE SEQUENCE [LARGE SCALE GENOMIC DNA]</scope>
    <source>
        <strain evidence="2 3">CAU 1645</strain>
    </source>
</reference>
<keyword evidence="1" id="KW-0812">Transmembrane</keyword>
<evidence type="ECO:0008006" key="4">
    <source>
        <dbReference type="Google" id="ProtNLM"/>
    </source>
</evidence>
<evidence type="ECO:0000256" key="1">
    <source>
        <dbReference type="SAM" id="Phobius"/>
    </source>
</evidence>
<dbReference type="Proteomes" id="UP001651690">
    <property type="component" value="Unassembled WGS sequence"/>
</dbReference>
<organism evidence="2 3">
    <name type="scientific">Mycolicibacterium arenosum</name>
    <dbReference type="NCBI Taxonomy" id="2952157"/>
    <lineage>
        <taxon>Bacteria</taxon>
        <taxon>Bacillati</taxon>
        <taxon>Actinomycetota</taxon>
        <taxon>Actinomycetes</taxon>
        <taxon>Mycobacteriales</taxon>
        <taxon>Mycobacteriaceae</taxon>
        <taxon>Mycolicibacterium</taxon>
    </lineage>
</organism>
<feature type="transmembrane region" description="Helical" evidence="1">
    <location>
        <begin position="12"/>
        <end position="32"/>
    </location>
</feature>
<feature type="transmembrane region" description="Helical" evidence="1">
    <location>
        <begin position="38"/>
        <end position="60"/>
    </location>
</feature>
<keyword evidence="3" id="KW-1185">Reference proteome</keyword>
<evidence type="ECO:0000313" key="2">
    <source>
        <dbReference type="EMBL" id="MCP9271933.1"/>
    </source>
</evidence>
<keyword evidence="1" id="KW-0472">Membrane</keyword>
<comment type="caution">
    <text evidence="2">The sequence shown here is derived from an EMBL/GenBank/DDBJ whole genome shotgun (WGS) entry which is preliminary data.</text>
</comment>
<sequence>MADGDDPLKEIFATGALLLVVGAIIGGVIGAVELGQSSAATAIIAWAAAAVGFGISLAYFMADARKGEEPAAELPFPSWLRTDSDTVR</sequence>
<accession>A0ABT1LYF6</accession>
<proteinExistence type="predicted"/>